<name>A0AAJ6GB36_BRAPL</name>
<dbReference type="Proteomes" id="UP001242021">
    <property type="component" value="Chromosome"/>
</dbReference>
<dbReference type="Pfam" id="PF05540">
    <property type="entry name" value="Serpulina_VSP"/>
    <property type="match status" value="1"/>
</dbReference>
<accession>A0AAJ6GB36</accession>
<dbReference type="AlphaFoldDB" id="A0AAJ6GB36"/>
<gene>
    <name evidence="1" type="ORF">NEH99_04720</name>
</gene>
<dbReference type="EMBL" id="CP098754">
    <property type="protein sequence ID" value="WIH95853.1"/>
    <property type="molecule type" value="Genomic_DNA"/>
</dbReference>
<dbReference type="InterPro" id="IPR008838">
    <property type="entry name" value="Variable_surface_protein_TREHY"/>
</dbReference>
<protein>
    <submittedName>
        <fullName evidence="1">Variable surface family protein</fullName>
    </submittedName>
</protein>
<evidence type="ECO:0000313" key="2">
    <source>
        <dbReference type="Proteomes" id="UP001242021"/>
    </source>
</evidence>
<organism evidence="1 2">
    <name type="scientific">Brachyspira pilosicoli</name>
    <name type="common">Serpulina pilosicoli</name>
    <dbReference type="NCBI Taxonomy" id="52584"/>
    <lineage>
        <taxon>Bacteria</taxon>
        <taxon>Pseudomonadati</taxon>
        <taxon>Spirochaetota</taxon>
        <taxon>Spirochaetia</taxon>
        <taxon>Brachyspirales</taxon>
        <taxon>Brachyspiraceae</taxon>
        <taxon>Brachyspira</taxon>
    </lineage>
</organism>
<reference evidence="1" key="1">
    <citation type="submission" date="2022-06" db="EMBL/GenBank/DDBJ databases">
        <title>Brachyspira pilosicoli from pigs in Switzerland.</title>
        <authorList>
            <person name="Schmitt S."/>
            <person name="Arnold M."/>
            <person name="Rossano A."/>
            <person name="Perreten V."/>
        </authorList>
    </citation>
    <scope>NUCLEOTIDE SEQUENCE</scope>
    <source>
        <strain evidence="1">MEI4028</strain>
    </source>
</reference>
<sequence length="363" mass="40052">MKRILLAFISILFITNSLVFSMYGNNNDWIDFLTDGNQFRARMDQLGFVLGNNTLKGTFGFRANTGYLGSILTSSSDDFKLDATVSVGIAYTSDLIGIGVGYNYTAAGISEDFSIANKKLDIHTPVLAINALGNNLRIAIPVQIAITEKLYGSEDYKHKGMSLDPQIRYYTGIDLINQIRLILKYGTVTTDTKGDTVTKYTSSSFGFDFRLYFGALVGDVILNPFIKVTYDTSLGAKGKAIGSYEVFSDSIVIAMNSVNLLERETYKLSILPTLALEASTDIVTLHMEPGLGYSIIDNGLKGSGLIHALAWSAYTELYITPVKDLEWYFEMDVNGNYAPNNGLSPLYFETTTGITWYLPSFNQ</sequence>
<evidence type="ECO:0000313" key="1">
    <source>
        <dbReference type="EMBL" id="WIH95853.1"/>
    </source>
</evidence>
<dbReference type="RefSeq" id="WP_284603277.1">
    <property type="nucleotide sequence ID" value="NZ_CP098752.1"/>
</dbReference>
<proteinExistence type="predicted"/>